<dbReference type="EMBL" id="JALIDZ010000008">
    <property type="protein sequence ID" value="MCT8973561.1"/>
    <property type="molecule type" value="Genomic_DNA"/>
</dbReference>
<evidence type="ECO:0000256" key="13">
    <source>
        <dbReference type="ARBA" id="ARBA00022989"/>
    </source>
</evidence>
<comment type="subunit">
    <text evidence="5">Part of an enzyme complex containing four subunits: a flavoprotein, an iron-sulfur protein, plus two membrane-anchoring proteins, SdhC and SdhD.</text>
</comment>
<dbReference type="AlphaFoldDB" id="A0AAW5R4F0"/>
<evidence type="ECO:0000256" key="10">
    <source>
        <dbReference type="ARBA" id="ARBA00022692"/>
    </source>
</evidence>
<evidence type="ECO:0000256" key="4">
    <source>
        <dbReference type="ARBA" id="ARBA00005163"/>
    </source>
</evidence>
<evidence type="ECO:0000256" key="8">
    <source>
        <dbReference type="ARBA" id="ARBA00022532"/>
    </source>
</evidence>
<evidence type="ECO:0000256" key="14">
    <source>
        <dbReference type="ARBA" id="ARBA00023004"/>
    </source>
</evidence>
<dbReference type="GO" id="GO:0016020">
    <property type="term" value="C:membrane"/>
    <property type="evidence" value="ECO:0007669"/>
    <property type="project" value="UniProtKB-SubCell"/>
</dbReference>
<comment type="function">
    <text evidence="2">Membrane-anchoring subunit of succinate dehydrogenase (SDH).</text>
</comment>
<keyword evidence="11" id="KW-0479">Metal-binding</keyword>
<comment type="caution">
    <text evidence="17">The sequence shown here is derived from an EMBL/GenBank/DDBJ whole genome shotgun (WGS) entry which is preliminary data.</text>
</comment>
<evidence type="ECO:0000256" key="5">
    <source>
        <dbReference type="ARBA" id="ARBA00011558"/>
    </source>
</evidence>
<keyword evidence="14" id="KW-0408">Iron</keyword>
<feature type="transmembrane region" description="Helical" evidence="16">
    <location>
        <begin position="96"/>
        <end position="118"/>
    </location>
</feature>
<protein>
    <recommendedName>
        <fullName evidence="6">Succinate dehydrogenase hydrophobic membrane anchor subunit</fullName>
    </recommendedName>
</protein>
<name>A0AAW5R4F0_9HYPH</name>
<comment type="subcellular location">
    <subcellularLocation>
        <location evidence="3">Membrane</location>
        <topology evidence="3">Multi-pass membrane protein</topology>
    </subcellularLocation>
</comment>
<keyword evidence="10 16" id="KW-0812">Transmembrane</keyword>
<dbReference type="GO" id="GO:0020037">
    <property type="term" value="F:heme binding"/>
    <property type="evidence" value="ECO:0007669"/>
    <property type="project" value="InterPro"/>
</dbReference>
<organism evidence="17 18">
    <name type="scientific">Microbaculum marinisediminis</name>
    <dbReference type="NCBI Taxonomy" id="2931392"/>
    <lineage>
        <taxon>Bacteria</taxon>
        <taxon>Pseudomonadati</taxon>
        <taxon>Pseudomonadota</taxon>
        <taxon>Alphaproteobacteria</taxon>
        <taxon>Hyphomicrobiales</taxon>
        <taxon>Tepidamorphaceae</taxon>
        <taxon>Microbaculum</taxon>
    </lineage>
</organism>
<gene>
    <name evidence="17" type="primary">sdhD</name>
    <name evidence="17" type="ORF">MUB46_16995</name>
</gene>
<keyword evidence="12" id="KW-0249">Electron transport</keyword>
<evidence type="ECO:0000256" key="15">
    <source>
        <dbReference type="ARBA" id="ARBA00023136"/>
    </source>
</evidence>
<dbReference type="Proteomes" id="UP001320898">
    <property type="component" value="Unassembled WGS sequence"/>
</dbReference>
<dbReference type="InterPro" id="IPR000701">
    <property type="entry name" value="SuccDH_FuR_B_TM-su"/>
</dbReference>
<dbReference type="Pfam" id="PF01127">
    <property type="entry name" value="Sdh_cyt"/>
    <property type="match status" value="1"/>
</dbReference>
<evidence type="ECO:0000256" key="12">
    <source>
        <dbReference type="ARBA" id="ARBA00022982"/>
    </source>
</evidence>
<dbReference type="Gene3D" id="1.20.1300.10">
    <property type="entry name" value="Fumarate reductase/succinate dehydrogenase, transmembrane subunit"/>
    <property type="match status" value="1"/>
</dbReference>
<comment type="pathway">
    <text evidence="4">Carbohydrate metabolism; tricarboxylic acid cycle.</text>
</comment>
<evidence type="ECO:0000256" key="16">
    <source>
        <dbReference type="SAM" id="Phobius"/>
    </source>
</evidence>
<feature type="transmembrane region" description="Helical" evidence="16">
    <location>
        <begin position="52"/>
        <end position="75"/>
    </location>
</feature>
<keyword evidence="13 16" id="KW-1133">Transmembrane helix</keyword>
<dbReference type="InterPro" id="IPR034804">
    <property type="entry name" value="SQR/QFR_C/D"/>
</dbReference>
<dbReference type="RefSeq" id="WP_261617146.1">
    <property type="nucleotide sequence ID" value="NZ_JALIDZ010000008.1"/>
</dbReference>
<dbReference type="CDD" id="cd03495">
    <property type="entry name" value="SQR_TypeC_SdhD_like"/>
    <property type="match status" value="1"/>
</dbReference>
<keyword evidence="9" id="KW-0349">Heme</keyword>
<evidence type="ECO:0000256" key="11">
    <source>
        <dbReference type="ARBA" id="ARBA00022723"/>
    </source>
</evidence>
<evidence type="ECO:0000256" key="7">
    <source>
        <dbReference type="ARBA" id="ARBA00022448"/>
    </source>
</evidence>
<feature type="transmembrane region" description="Helical" evidence="16">
    <location>
        <begin position="28"/>
        <end position="46"/>
    </location>
</feature>
<evidence type="ECO:0000313" key="17">
    <source>
        <dbReference type="EMBL" id="MCT8973561.1"/>
    </source>
</evidence>
<sequence length="124" mass="13264">MRTPLGRVRGLGSAKDGTEHFWKQRLTALANVPLTVFFVLLVIVLAGDKYKVVAATLSSPVIAILLLLAVLSVVTHMKLGMQVIIEDYVHGETSKLLLIVANTFFCAIVGLSAAFAILKLAFGG</sequence>
<dbReference type="NCBIfam" id="TIGR02968">
    <property type="entry name" value="succ_dehyd_anc"/>
    <property type="match status" value="1"/>
</dbReference>
<keyword evidence="7" id="KW-0813">Transport</keyword>
<evidence type="ECO:0000313" key="18">
    <source>
        <dbReference type="Proteomes" id="UP001320898"/>
    </source>
</evidence>
<dbReference type="InterPro" id="IPR014312">
    <property type="entry name" value="Succ_DH_anchor"/>
</dbReference>
<comment type="cofactor">
    <cofactor evidence="1">
        <name>heme</name>
        <dbReference type="ChEBI" id="CHEBI:30413"/>
    </cofactor>
</comment>
<keyword evidence="8" id="KW-0816">Tricarboxylic acid cycle</keyword>
<evidence type="ECO:0000256" key="6">
    <source>
        <dbReference type="ARBA" id="ARBA00019425"/>
    </source>
</evidence>
<dbReference type="GO" id="GO:0046872">
    <property type="term" value="F:metal ion binding"/>
    <property type="evidence" value="ECO:0007669"/>
    <property type="project" value="UniProtKB-KW"/>
</dbReference>
<keyword evidence="15 16" id="KW-0472">Membrane</keyword>
<evidence type="ECO:0000256" key="9">
    <source>
        <dbReference type="ARBA" id="ARBA00022617"/>
    </source>
</evidence>
<evidence type="ECO:0000256" key="3">
    <source>
        <dbReference type="ARBA" id="ARBA00004141"/>
    </source>
</evidence>
<dbReference type="SUPFAM" id="SSF81343">
    <property type="entry name" value="Fumarate reductase respiratory complex transmembrane subunits"/>
    <property type="match status" value="1"/>
</dbReference>
<accession>A0AAW5R4F0</accession>
<dbReference type="GO" id="GO:0006099">
    <property type="term" value="P:tricarboxylic acid cycle"/>
    <property type="evidence" value="ECO:0007669"/>
    <property type="project" value="UniProtKB-KW"/>
</dbReference>
<reference evidence="17 18" key="1">
    <citation type="submission" date="2022-04" db="EMBL/GenBank/DDBJ databases">
        <authorList>
            <person name="Ye Y.-Q."/>
            <person name="Du Z.-J."/>
        </authorList>
    </citation>
    <scope>NUCLEOTIDE SEQUENCE [LARGE SCALE GENOMIC DNA]</scope>
    <source>
        <strain evidence="17 18">A6E488</strain>
    </source>
</reference>
<evidence type="ECO:0000256" key="1">
    <source>
        <dbReference type="ARBA" id="ARBA00001971"/>
    </source>
</evidence>
<proteinExistence type="predicted"/>
<keyword evidence="18" id="KW-1185">Reference proteome</keyword>
<evidence type="ECO:0000256" key="2">
    <source>
        <dbReference type="ARBA" id="ARBA00004050"/>
    </source>
</evidence>